<gene>
    <name evidence="1" type="ORF">KWBSE43_00155</name>
</gene>
<proteinExistence type="predicted"/>
<dbReference type="Proteomes" id="UP000300764">
    <property type="component" value="Segment"/>
</dbReference>
<dbReference type="Gene3D" id="3.30.2020.50">
    <property type="match status" value="1"/>
</dbReference>
<name>A0A482MZW9_9CAUD</name>
<evidence type="ECO:0000313" key="2">
    <source>
        <dbReference type="Proteomes" id="UP000300764"/>
    </source>
</evidence>
<organism evidence="1 2">
    <name type="scientific">Escherichia phage vB_EcoM_KWBSE43-6</name>
    <dbReference type="NCBI Taxonomy" id="2508194"/>
    <lineage>
        <taxon>Viruses</taxon>
        <taxon>Duplodnaviria</taxon>
        <taxon>Heunggongvirae</taxon>
        <taxon>Uroviricota</taxon>
        <taxon>Caudoviricetes</taxon>
        <taxon>Pantevenvirales</taxon>
        <taxon>Ackermannviridae</taxon>
        <taxon>Taipeivirus</taxon>
        <taxon>Taipeivirus KWBSE436</taxon>
    </lineage>
</organism>
<evidence type="ECO:0008006" key="3">
    <source>
        <dbReference type="Google" id="ProtNLM"/>
    </source>
</evidence>
<reference evidence="1 2" key="1">
    <citation type="submission" date="2019-01" db="EMBL/GenBank/DDBJ databases">
        <title>Still something new to discover - new insights into E. coli phage diversity and taxonomy.</title>
        <authorList>
            <person name="Korf I.H.E."/>
            <person name="Adriaennsens E."/>
            <person name="Dreiseikelmann B."/>
            <person name="Kropinski A."/>
            <person name="Nimtz M."/>
            <person name="Meier-Kolthoff J.P."/>
            <person name="Rohde M."/>
            <person name="van Raaij M."/>
            <person name="Wittmann J."/>
        </authorList>
    </citation>
    <scope>NUCLEOTIDE SEQUENCE [LARGE SCALE GENOMIC DNA]</scope>
</reference>
<dbReference type="EMBL" id="MK373783">
    <property type="protein sequence ID" value="QBQ78975.1"/>
    <property type="molecule type" value="Genomic_DNA"/>
</dbReference>
<accession>A0A482MZW9</accession>
<evidence type="ECO:0000313" key="1">
    <source>
        <dbReference type="EMBL" id="QBQ78975.1"/>
    </source>
</evidence>
<keyword evidence="2" id="KW-1185">Reference proteome</keyword>
<sequence length="758" mass="82737">MKTQFNQSQGSTSRETNKEAIARIFGLKKSQVGYLSTTTPIDSYVILFDKETQTCWYRGTATGTPISWNVNGESLSLTTNSGTSILTKSKPWDELNQKLSSPQGFGAIGKFSSLINLRNHEPTYPGESVILERIASGKPTVNVVLRHDPTDTTSVDDDISIFVTPGGARWKLDISDGYDMRLAGVNVDGTNFSSALNKIVSVIISKIVANGRVNNVARRIKVVPTNFLCQFFLTDPVDLPSIVSCSFYGSPFIESQNMTGLYSFRIANQPFSTLTKAMMQAETSWPNGPLNQVIGNKVINSGDGGRITLRGPGFSDGVPRIGVILGNDVTTDKDVRDCSVEDMNIFGFDASHTLGGYFTFMAGFRNCNFSRCNVGMRLPNITGNAGERMWYDSCTFGNMTSHALHVFGAGTYSLVNTSIDFIGGDMFHYGSDSSVSIEFISGHIEGIQGYDAAKDTPTNYSQARVHIHSAVLRDPRQGSGQYRGIRQRWSCPSSSFGQGLSVIDESISPGMENTKPNTAYPCFMGSPSNTGVYIETPRTANRGTPWLNSYSDSCSKRINPTYFFITSAGTGELGQSQLVLDYNFSYTKTGDGIVEYGVVGDADADGFIPFKITCNDVNTVINLFCNNRSKATNGNKPLWGACSVKLANSVGDVMIAPLRATYLGSTITSIYNDTTKTVTSTLNPVLRSTNVGVALNLRDLLNGSGLTTNDYQATYPRYVTGYYQGNDFFVPGFRLWNFTGTIYLKLPIWWFEGDNFGA</sequence>
<protein>
    <recommendedName>
        <fullName evidence="3">Tail spike TSP1/Gp66 N-terminal domain-containing protein</fullName>
    </recommendedName>
</protein>